<dbReference type="AlphaFoldDB" id="A0A928BUY8"/>
<evidence type="ECO:0000256" key="5">
    <source>
        <dbReference type="ARBA" id="ARBA00022723"/>
    </source>
</evidence>
<evidence type="ECO:0000313" key="12">
    <source>
        <dbReference type="Proteomes" id="UP000763088"/>
    </source>
</evidence>
<evidence type="ECO:0000256" key="6">
    <source>
        <dbReference type="ARBA" id="ARBA00022741"/>
    </source>
</evidence>
<dbReference type="PANTHER" id="PTHR33571">
    <property type="entry name" value="SSL8005 PROTEIN"/>
    <property type="match status" value="1"/>
</dbReference>
<keyword evidence="4" id="KW-0548">Nucleotidyltransferase</keyword>
<dbReference type="CDD" id="cd05403">
    <property type="entry name" value="NT_KNTase_like"/>
    <property type="match status" value="1"/>
</dbReference>
<keyword evidence="2" id="KW-1277">Toxin-antitoxin system</keyword>
<evidence type="ECO:0000256" key="2">
    <source>
        <dbReference type="ARBA" id="ARBA00022649"/>
    </source>
</evidence>
<dbReference type="GO" id="GO:0046872">
    <property type="term" value="F:metal ion binding"/>
    <property type="evidence" value="ECO:0007669"/>
    <property type="project" value="UniProtKB-KW"/>
</dbReference>
<reference evidence="11" key="1">
    <citation type="submission" date="2019-04" db="EMBL/GenBank/DDBJ databases">
        <title>Evolution of Biomass-Degrading Anaerobic Consortia Revealed by Metagenomics.</title>
        <authorList>
            <person name="Peng X."/>
        </authorList>
    </citation>
    <scope>NUCLEOTIDE SEQUENCE</scope>
    <source>
        <strain evidence="11">SIG141</strain>
    </source>
</reference>
<dbReference type="SUPFAM" id="SSF81301">
    <property type="entry name" value="Nucleotidyltransferase"/>
    <property type="match status" value="1"/>
</dbReference>
<organism evidence="11 12">
    <name type="scientific">Xylanibacter ruminicola</name>
    <name type="common">Prevotella ruminicola</name>
    <dbReference type="NCBI Taxonomy" id="839"/>
    <lineage>
        <taxon>Bacteria</taxon>
        <taxon>Pseudomonadati</taxon>
        <taxon>Bacteroidota</taxon>
        <taxon>Bacteroidia</taxon>
        <taxon>Bacteroidales</taxon>
        <taxon>Prevotellaceae</taxon>
        <taxon>Xylanibacter</taxon>
    </lineage>
</organism>
<evidence type="ECO:0000256" key="3">
    <source>
        <dbReference type="ARBA" id="ARBA00022679"/>
    </source>
</evidence>
<dbReference type="GO" id="GO:0016779">
    <property type="term" value="F:nucleotidyltransferase activity"/>
    <property type="evidence" value="ECO:0007669"/>
    <property type="project" value="UniProtKB-KW"/>
</dbReference>
<keyword evidence="3" id="KW-0808">Transferase</keyword>
<dbReference type="Proteomes" id="UP000763088">
    <property type="component" value="Unassembled WGS sequence"/>
</dbReference>
<dbReference type="PANTHER" id="PTHR33571:SF14">
    <property type="entry name" value="PROTEIN ADENYLYLTRANSFERASE MJ0435-RELATED"/>
    <property type="match status" value="1"/>
</dbReference>
<proteinExistence type="inferred from homology"/>
<accession>A0A928BUY8</accession>
<evidence type="ECO:0000256" key="7">
    <source>
        <dbReference type="ARBA" id="ARBA00022840"/>
    </source>
</evidence>
<dbReference type="Gene3D" id="3.30.460.10">
    <property type="entry name" value="Beta Polymerase, domain 2"/>
    <property type="match status" value="1"/>
</dbReference>
<keyword evidence="8" id="KW-0460">Magnesium</keyword>
<dbReference type="Pfam" id="PF01909">
    <property type="entry name" value="NTP_transf_2"/>
    <property type="match status" value="1"/>
</dbReference>
<keyword evidence="6" id="KW-0547">Nucleotide-binding</keyword>
<dbReference type="InterPro" id="IPR043519">
    <property type="entry name" value="NT_sf"/>
</dbReference>
<feature type="domain" description="Polymerase nucleotidyl transferase" evidence="10">
    <location>
        <begin position="10"/>
        <end position="95"/>
    </location>
</feature>
<dbReference type="EMBL" id="SUYD01000010">
    <property type="protein sequence ID" value="MBE6266572.1"/>
    <property type="molecule type" value="Genomic_DNA"/>
</dbReference>
<keyword evidence="5" id="KW-0479">Metal-binding</keyword>
<evidence type="ECO:0000256" key="4">
    <source>
        <dbReference type="ARBA" id="ARBA00022695"/>
    </source>
</evidence>
<evidence type="ECO:0000256" key="1">
    <source>
        <dbReference type="ARBA" id="ARBA00001946"/>
    </source>
</evidence>
<evidence type="ECO:0000256" key="8">
    <source>
        <dbReference type="ARBA" id="ARBA00022842"/>
    </source>
</evidence>
<comment type="similarity">
    <text evidence="9">Belongs to the MntA antitoxin family.</text>
</comment>
<gene>
    <name evidence="11" type="ORF">E7102_08890</name>
</gene>
<dbReference type="InterPro" id="IPR002934">
    <property type="entry name" value="Polymerase_NTP_transf_dom"/>
</dbReference>
<evidence type="ECO:0000259" key="10">
    <source>
        <dbReference type="Pfam" id="PF01909"/>
    </source>
</evidence>
<keyword evidence="7" id="KW-0067">ATP-binding</keyword>
<evidence type="ECO:0000313" key="11">
    <source>
        <dbReference type="EMBL" id="MBE6266572.1"/>
    </source>
</evidence>
<protein>
    <submittedName>
        <fullName evidence="11">DNA polymerase subunit beta</fullName>
    </submittedName>
</protein>
<name>A0A928BUY8_XYLRU</name>
<comment type="cofactor">
    <cofactor evidence="1">
        <name>Mg(2+)</name>
        <dbReference type="ChEBI" id="CHEBI:18420"/>
    </cofactor>
</comment>
<sequence>MGKDECIKLLKKYMTILKEKYGITSLSLFGSTARGEQTDQSDIDLFVDTQTPNPFLLQDAKEFLEKETGTSVDIIRNHQNLNPRLKKRILKDGIFIF</sequence>
<dbReference type="GO" id="GO:0005524">
    <property type="term" value="F:ATP binding"/>
    <property type="evidence" value="ECO:0007669"/>
    <property type="project" value="UniProtKB-KW"/>
</dbReference>
<evidence type="ECO:0000256" key="9">
    <source>
        <dbReference type="ARBA" id="ARBA00038276"/>
    </source>
</evidence>
<comment type="caution">
    <text evidence="11">The sequence shown here is derived from an EMBL/GenBank/DDBJ whole genome shotgun (WGS) entry which is preliminary data.</text>
</comment>
<dbReference type="InterPro" id="IPR052038">
    <property type="entry name" value="Type-VII_TA_antitoxin"/>
</dbReference>